<organism evidence="1 2">
    <name type="scientific">Populus alba</name>
    <name type="common">White poplar</name>
    <dbReference type="NCBI Taxonomy" id="43335"/>
    <lineage>
        <taxon>Eukaryota</taxon>
        <taxon>Viridiplantae</taxon>
        <taxon>Streptophyta</taxon>
        <taxon>Embryophyta</taxon>
        <taxon>Tracheophyta</taxon>
        <taxon>Spermatophyta</taxon>
        <taxon>Magnoliopsida</taxon>
        <taxon>eudicotyledons</taxon>
        <taxon>Gunneridae</taxon>
        <taxon>Pentapetalae</taxon>
        <taxon>rosids</taxon>
        <taxon>fabids</taxon>
        <taxon>Malpighiales</taxon>
        <taxon>Salicaceae</taxon>
        <taxon>Saliceae</taxon>
        <taxon>Populus</taxon>
    </lineage>
</organism>
<proteinExistence type="predicted"/>
<name>A0ACC4BQ59_POPAL</name>
<accession>A0ACC4BQ59</accession>
<evidence type="ECO:0000313" key="2">
    <source>
        <dbReference type="Proteomes" id="UP000309997"/>
    </source>
</evidence>
<comment type="caution">
    <text evidence="1">The sequence shown here is derived from an EMBL/GenBank/DDBJ whole genome shotgun (WGS) entry which is preliminary data.</text>
</comment>
<keyword evidence="2" id="KW-1185">Reference proteome</keyword>
<protein>
    <submittedName>
        <fullName evidence="1">Uncharacterized protein</fullName>
    </submittedName>
</protein>
<evidence type="ECO:0000313" key="1">
    <source>
        <dbReference type="EMBL" id="KAL3580768.1"/>
    </source>
</evidence>
<dbReference type="EMBL" id="RCHU02000009">
    <property type="protein sequence ID" value="KAL3580768.1"/>
    <property type="molecule type" value="Genomic_DNA"/>
</dbReference>
<gene>
    <name evidence="1" type="ORF">D5086_018603</name>
</gene>
<reference evidence="1 2" key="1">
    <citation type="journal article" date="2024" name="Plant Biotechnol. J.">
        <title>Genome and CRISPR/Cas9 system of a widespread forest tree (Populus alba) in the world.</title>
        <authorList>
            <person name="Liu Y.J."/>
            <person name="Jiang P.F."/>
            <person name="Han X.M."/>
            <person name="Li X.Y."/>
            <person name="Wang H.M."/>
            <person name="Wang Y.J."/>
            <person name="Wang X.X."/>
            <person name="Zeng Q.Y."/>
        </authorList>
    </citation>
    <scope>NUCLEOTIDE SEQUENCE [LARGE SCALE GENOMIC DNA]</scope>
    <source>
        <strain evidence="2">cv. PAL-ZL1</strain>
    </source>
</reference>
<sequence length="173" mass="20092">MVSKKDRRKRPDTIHPKKKYSDNPPDFVLLASLYPSFKDFVFYSRDGRPRIDWTNFNSTRELTRVLLLHDHGLNCVFCELNTLGGFPMDTYALRCRIDQTRFIGSRIFFHLRYHSKIIQQWRYCESFDIGTGANGIYPLLALSLLGMDLIVGVRCDCCGTRVGREKNVKSNFA</sequence>
<dbReference type="Proteomes" id="UP000309997">
    <property type="component" value="Unassembled WGS sequence"/>
</dbReference>